<dbReference type="CDD" id="cd06171">
    <property type="entry name" value="Sigma70_r4"/>
    <property type="match status" value="1"/>
</dbReference>
<organism evidence="8 9">
    <name type="scientific">Cellulomonas chitinilytica</name>
    <dbReference type="NCBI Taxonomy" id="398759"/>
    <lineage>
        <taxon>Bacteria</taxon>
        <taxon>Bacillati</taxon>
        <taxon>Actinomycetota</taxon>
        <taxon>Actinomycetes</taxon>
        <taxon>Micrococcales</taxon>
        <taxon>Cellulomonadaceae</taxon>
        <taxon>Cellulomonas</taxon>
    </lineage>
</organism>
<dbReference type="InterPro" id="IPR039425">
    <property type="entry name" value="RNA_pol_sigma-70-like"/>
</dbReference>
<comment type="caution">
    <text evidence="8">The sequence shown here is derived from an EMBL/GenBank/DDBJ whole genome shotgun (WGS) entry which is preliminary data.</text>
</comment>
<sequence>MAARWQDLLEQVVRERHGRLVGYAMLVCGSRDDAQDLVQDALIASFSGRARFATVAQAEAYVRRAIVTRSIDESRRRTRERSAVTRLGARPATPLLVEARGLGADVHAALQGLAPRERACVVLRHVDDLSVRETAAALGLSEGAVKRYTSDGTARLDAALGTTTTDREVAAVRLRDGVGGVA</sequence>
<keyword evidence="3" id="KW-0731">Sigma factor</keyword>
<evidence type="ECO:0000259" key="6">
    <source>
        <dbReference type="Pfam" id="PF04542"/>
    </source>
</evidence>
<evidence type="ECO:0000313" key="9">
    <source>
        <dbReference type="Proteomes" id="UP000632740"/>
    </source>
</evidence>
<dbReference type="PANTHER" id="PTHR43133">
    <property type="entry name" value="RNA POLYMERASE ECF-TYPE SIGMA FACTO"/>
    <property type="match status" value="1"/>
</dbReference>
<proteinExistence type="inferred from homology"/>
<evidence type="ECO:0000256" key="4">
    <source>
        <dbReference type="ARBA" id="ARBA00023125"/>
    </source>
</evidence>
<evidence type="ECO:0000256" key="1">
    <source>
        <dbReference type="ARBA" id="ARBA00010641"/>
    </source>
</evidence>
<dbReference type="InterPro" id="IPR013325">
    <property type="entry name" value="RNA_pol_sigma_r2"/>
</dbReference>
<dbReference type="InterPro" id="IPR013249">
    <property type="entry name" value="RNA_pol_sigma70_r4_t2"/>
</dbReference>
<dbReference type="GO" id="GO:0006352">
    <property type="term" value="P:DNA-templated transcription initiation"/>
    <property type="evidence" value="ECO:0007669"/>
    <property type="project" value="InterPro"/>
</dbReference>
<evidence type="ECO:0000256" key="2">
    <source>
        <dbReference type="ARBA" id="ARBA00023015"/>
    </source>
</evidence>
<dbReference type="Gene3D" id="1.10.10.10">
    <property type="entry name" value="Winged helix-like DNA-binding domain superfamily/Winged helix DNA-binding domain"/>
    <property type="match status" value="1"/>
</dbReference>
<gene>
    <name evidence="8" type="ORF">Cch01nite_14170</name>
</gene>
<evidence type="ECO:0000259" key="7">
    <source>
        <dbReference type="Pfam" id="PF08281"/>
    </source>
</evidence>
<feature type="domain" description="RNA polymerase sigma-70 region 2" evidence="6">
    <location>
        <begin position="13"/>
        <end position="79"/>
    </location>
</feature>
<dbReference type="GO" id="GO:0003677">
    <property type="term" value="F:DNA binding"/>
    <property type="evidence" value="ECO:0007669"/>
    <property type="project" value="UniProtKB-KW"/>
</dbReference>
<dbReference type="EMBL" id="BONK01000004">
    <property type="protein sequence ID" value="GIG20693.1"/>
    <property type="molecule type" value="Genomic_DNA"/>
</dbReference>
<keyword evidence="4" id="KW-0238">DNA-binding</keyword>
<dbReference type="SUPFAM" id="SSF88659">
    <property type="entry name" value="Sigma3 and sigma4 domains of RNA polymerase sigma factors"/>
    <property type="match status" value="1"/>
</dbReference>
<dbReference type="Gene3D" id="1.10.1740.10">
    <property type="match status" value="1"/>
</dbReference>
<dbReference type="NCBIfam" id="TIGR02937">
    <property type="entry name" value="sigma70-ECF"/>
    <property type="match status" value="1"/>
</dbReference>
<dbReference type="Pfam" id="PF04542">
    <property type="entry name" value="Sigma70_r2"/>
    <property type="match status" value="1"/>
</dbReference>
<dbReference type="GO" id="GO:0016987">
    <property type="term" value="F:sigma factor activity"/>
    <property type="evidence" value="ECO:0007669"/>
    <property type="project" value="UniProtKB-KW"/>
</dbReference>
<accession>A0A919TZB7</accession>
<evidence type="ECO:0000256" key="5">
    <source>
        <dbReference type="ARBA" id="ARBA00023163"/>
    </source>
</evidence>
<dbReference type="InterPro" id="IPR014284">
    <property type="entry name" value="RNA_pol_sigma-70_dom"/>
</dbReference>
<protein>
    <submittedName>
        <fullName evidence="8">RNA polymerase sigma factor</fullName>
    </submittedName>
</protein>
<dbReference type="Proteomes" id="UP000632740">
    <property type="component" value="Unassembled WGS sequence"/>
</dbReference>
<dbReference type="InterPro" id="IPR007627">
    <property type="entry name" value="RNA_pol_sigma70_r2"/>
</dbReference>
<keyword evidence="5" id="KW-0804">Transcription</keyword>
<evidence type="ECO:0000313" key="8">
    <source>
        <dbReference type="EMBL" id="GIG20693.1"/>
    </source>
</evidence>
<dbReference type="AlphaFoldDB" id="A0A919TZB7"/>
<dbReference type="InterPro" id="IPR036388">
    <property type="entry name" value="WH-like_DNA-bd_sf"/>
</dbReference>
<comment type="similarity">
    <text evidence="1">Belongs to the sigma-70 factor family. ECF subfamily.</text>
</comment>
<dbReference type="Pfam" id="PF08281">
    <property type="entry name" value="Sigma70_r4_2"/>
    <property type="match status" value="1"/>
</dbReference>
<feature type="domain" description="RNA polymerase sigma factor 70 region 4 type 2" evidence="7">
    <location>
        <begin position="106"/>
        <end position="151"/>
    </location>
</feature>
<keyword evidence="2" id="KW-0805">Transcription regulation</keyword>
<keyword evidence="9" id="KW-1185">Reference proteome</keyword>
<dbReference type="SUPFAM" id="SSF88946">
    <property type="entry name" value="Sigma2 domain of RNA polymerase sigma factors"/>
    <property type="match status" value="1"/>
</dbReference>
<evidence type="ECO:0000256" key="3">
    <source>
        <dbReference type="ARBA" id="ARBA00023082"/>
    </source>
</evidence>
<dbReference type="InterPro" id="IPR013324">
    <property type="entry name" value="RNA_pol_sigma_r3/r4-like"/>
</dbReference>
<name>A0A919TZB7_9CELL</name>
<dbReference type="RefSeq" id="WP_203750496.1">
    <property type="nucleotide sequence ID" value="NZ_BONK01000004.1"/>
</dbReference>
<dbReference type="PANTHER" id="PTHR43133:SF50">
    <property type="entry name" value="ECF RNA POLYMERASE SIGMA FACTOR SIGM"/>
    <property type="match status" value="1"/>
</dbReference>
<reference evidence="8" key="1">
    <citation type="submission" date="2021-01" db="EMBL/GenBank/DDBJ databases">
        <title>Whole genome shotgun sequence of Cellulomonas chitinilytica NBRC 110799.</title>
        <authorList>
            <person name="Komaki H."/>
            <person name="Tamura T."/>
        </authorList>
    </citation>
    <scope>NUCLEOTIDE SEQUENCE</scope>
    <source>
        <strain evidence="8">NBRC 110799</strain>
    </source>
</reference>